<evidence type="ECO:0000313" key="3">
    <source>
        <dbReference type="Proteomes" id="UP001153954"/>
    </source>
</evidence>
<reference evidence="2" key="1">
    <citation type="submission" date="2022-03" db="EMBL/GenBank/DDBJ databases">
        <authorList>
            <person name="Tunstrom K."/>
        </authorList>
    </citation>
    <scope>NUCLEOTIDE SEQUENCE</scope>
</reference>
<comment type="caution">
    <text evidence="2">The sequence shown here is derived from an EMBL/GenBank/DDBJ whole genome shotgun (WGS) entry which is preliminary data.</text>
</comment>
<evidence type="ECO:0000256" key="1">
    <source>
        <dbReference type="SAM" id="SignalP"/>
    </source>
</evidence>
<keyword evidence="3" id="KW-1185">Reference proteome</keyword>
<sequence>MLQLPLVLIAAVLIIISKNHNYNIKRTNNPDFDIRVRRHAKITDDNHLKQSEVLEDLEKTLEIIINSPDGEDIINYINSNYADIDATKIDENNYHNKEVIDESTKRTYASTDFDSTVNKSGNIKTQFSSGIHDAAKKVEDILKSDSNFIVTLENVQNNIINTLKIDALDKDDSSENNLRVKETIDILKTLINENKLNKLLDYIFENFKNTSPLHVDVTTEVTDNEFRKLKDPIKSLENYVNMVNEINKPTENKVIDKSDSKDLKTPDVFRVKGNVSIIDILKKDRSKRDTSKNPIVKFVVNLYHKIYNYTHPQSKEINDKNNNYNYTNDNYQYNNYYNHNNDIEKSQAYQNYLSYNQNNYNNSYAYAYDYNYNNELNNLQNNNYDINNNESVNNDNNNGDNNETTTEIIVQGCITCFSWCPKDHKRIGFVCVRVK</sequence>
<accession>A0AAU9UUE1</accession>
<gene>
    <name evidence="2" type="ORF">EEDITHA_LOCUS16269</name>
</gene>
<dbReference type="EMBL" id="CAKOGL010000023">
    <property type="protein sequence ID" value="CAH2101526.1"/>
    <property type="molecule type" value="Genomic_DNA"/>
</dbReference>
<feature type="signal peptide" evidence="1">
    <location>
        <begin position="1"/>
        <end position="21"/>
    </location>
</feature>
<dbReference type="Proteomes" id="UP001153954">
    <property type="component" value="Unassembled WGS sequence"/>
</dbReference>
<evidence type="ECO:0000313" key="2">
    <source>
        <dbReference type="EMBL" id="CAH2101526.1"/>
    </source>
</evidence>
<dbReference type="AlphaFoldDB" id="A0AAU9UUE1"/>
<name>A0AAU9UUE1_EUPED</name>
<keyword evidence="1" id="KW-0732">Signal</keyword>
<protein>
    <submittedName>
        <fullName evidence="2">Uncharacterized protein</fullName>
    </submittedName>
</protein>
<organism evidence="2 3">
    <name type="scientific">Euphydryas editha</name>
    <name type="common">Edith's checkerspot</name>
    <dbReference type="NCBI Taxonomy" id="104508"/>
    <lineage>
        <taxon>Eukaryota</taxon>
        <taxon>Metazoa</taxon>
        <taxon>Ecdysozoa</taxon>
        <taxon>Arthropoda</taxon>
        <taxon>Hexapoda</taxon>
        <taxon>Insecta</taxon>
        <taxon>Pterygota</taxon>
        <taxon>Neoptera</taxon>
        <taxon>Endopterygota</taxon>
        <taxon>Lepidoptera</taxon>
        <taxon>Glossata</taxon>
        <taxon>Ditrysia</taxon>
        <taxon>Papilionoidea</taxon>
        <taxon>Nymphalidae</taxon>
        <taxon>Nymphalinae</taxon>
        <taxon>Euphydryas</taxon>
    </lineage>
</organism>
<proteinExistence type="predicted"/>
<feature type="chain" id="PRO_5043404022" evidence="1">
    <location>
        <begin position="22"/>
        <end position="435"/>
    </location>
</feature>